<keyword evidence="4" id="KW-0732">Signal</keyword>
<comment type="subcellular location">
    <subcellularLocation>
        <location evidence="1">Periplasm</location>
    </subcellularLocation>
</comment>
<comment type="function">
    <text evidence="6">Involved in the assembly process of the P-ring formation. It may associate with FlgF on the rod constituting a structure essential for the P-ring assembly or may act as a modulator protein for the P-ring assembly.</text>
</comment>
<dbReference type="PANTHER" id="PTHR36307">
    <property type="entry name" value="FLAGELLA BASAL BODY P-RING FORMATION PROTEIN FLGA"/>
    <property type="match status" value="1"/>
</dbReference>
<evidence type="ECO:0000256" key="3">
    <source>
        <dbReference type="ARBA" id="ARBA00014754"/>
    </source>
</evidence>
<keyword evidence="8" id="KW-0966">Cell projection</keyword>
<keyword evidence="8" id="KW-0969">Cilium</keyword>
<protein>
    <recommendedName>
        <fullName evidence="3">Flagella basal body P-ring formation protein FlgA</fullName>
    </recommendedName>
</protein>
<keyword evidence="5" id="KW-0574">Periplasm</keyword>
<dbReference type="Gene3D" id="2.30.30.760">
    <property type="match status" value="1"/>
</dbReference>
<dbReference type="SMART" id="SM00858">
    <property type="entry name" value="SAF"/>
    <property type="match status" value="1"/>
</dbReference>
<dbReference type="Gene3D" id="3.90.1210.10">
    <property type="entry name" value="Antifreeze-like/N-acetylneuraminic acid synthase C-terminal domain"/>
    <property type="match status" value="1"/>
</dbReference>
<dbReference type="InterPro" id="IPR013974">
    <property type="entry name" value="SAF"/>
</dbReference>
<dbReference type="Pfam" id="PF13144">
    <property type="entry name" value="ChapFlgA"/>
    <property type="match status" value="1"/>
</dbReference>
<dbReference type="CDD" id="cd11614">
    <property type="entry name" value="SAF_CpaB_FlgA_like"/>
    <property type="match status" value="1"/>
</dbReference>
<dbReference type="InterPro" id="IPR017585">
    <property type="entry name" value="SAF_FlgA"/>
</dbReference>
<feature type="domain" description="SAF" evidence="7">
    <location>
        <begin position="142"/>
        <end position="204"/>
    </location>
</feature>
<evidence type="ECO:0000256" key="5">
    <source>
        <dbReference type="ARBA" id="ARBA00022764"/>
    </source>
</evidence>
<reference evidence="8" key="1">
    <citation type="submission" date="2022-09" db="EMBL/GenBank/DDBJ databases">
        <title>Intensive care unit water sources are persistently colonized with multi-drug resistant bacteria and are the site of extensive horizontal gene transfer of antibiotic resistance genes.</title>
        <authorList>
            <person name="Diorio-Toth L."/>
        </authorList>
    </citation>
    <scope>NUCLEOTIDE SEQUENCE</scope>
    <source>
        <strain evidence="8">GD03864</strain>
    </source>
</reference>
<proteinExistence type="inferred from homology"/>
<evidence type="ECO:0000313" key="8">
    <source>
        <dbReference type="EMBL" id="MDH0689050.1"/>
    </source>
</evidence>
<dbReference type="InterPro" id="IPR039246">
    <property type="entry name" value="Flagellar_FlgA"/>
</dbReference>
<evidence type="ECO:0000256" key="6">
    <source>
        <dbReference type="ARBA" id="ARBA00025643"/>
    </source>
</evidence>
<sequence>MISLEKIETERHRFRALLPHPGRREGGSGKPASAWSIALLLMLAGPAVAQDGTDRQIHQAVEHHLNAALQREARRQGWQGARLRHDTSLPASAARLPRCDQPLQVRDAGGAPSLLERQRLTVSCPQSDGWTLEVTSQPSVWLPAVHAQGIIERGQTLGRDDLRLEPINIGKAQRGYFHRLEEVQGMAAKRRIRAGQTLTPSLLAQPLAVRRGQPVKIVASHDGIEASTKGEALADGQPGEVIRVRNVRSGKVIDAKVVEEGVVTSTF</sequence>
<dbReference type="Proteomes" id="UP001161139">
    <property type="component" value="Unassembled WGS sequence"/>
</dbReference>
<name>A0ABD4Y1P0_STUST</name>
<dbReference type="AlphaFoldDB" id="A0ABD4Y1P0"/>
<evidence type="ECO:0000256" key="2">
    <source>
        <dbReference type="ARBA" id="ARBA00010474"/>
    </source>
</evidence>
<accession>A0ABD4Y1P0</accession>
<dbReference type="EMBL" id="JAOCDG010000021">
    <property type="protein sequence ID" value="MDH0689050.1"/>
    <property type="molecule type" value="Genomic_DNA"/>
</dbReference>
<dbReference type="PANTHER" id="PTHR36307:SF1">
    <property type="entry name" value="FLAGELLA BASAL BODY P-RING FORMATION PROTEIN FLGA"/>
    <property type="match status" value="1"/>
</dbReference>
<comment type="caution">
    <text evidence="8">The sequence shown here is derived from an EMBL/GenBank/DDBJ whole genome shotgun (WGS) entry which is preliminary data.</text>
</comment>
<evidence type="ECO:0000259" key="7">
    <source>
        <dbReference type="SMART" id="SM00858"/>
    </source>
</evidence>
<comment type="similarity">
    <text evidence="2">Belongs to the FlgA family.</text>
</comment>
<keyword evidence="8" id="KW-0282">Flagellum</keyword>
<dbReference type="GO" id="GO:0042597">
    <property type="term" value="C:periplasmic space"/>
    <property type="evidence" value="ECO:0007669"/>
    <property type="project" value="UniProtKB-SubCell"/>
</dbReference>
<organism evidence="8 9">
    <name type="scientific">Stutzerimonas stutzeri</name>
    <name type="common">Pseudomonas stutzeri</name>
    <dbReference type="NCBI Taxonomy" id="316"/>
    <lineage>
        <taxon>Bacteria</taxon>
        <taxon>Pseudomonadati</taxon>
        <taxon>Pseudomonadota</taxon>
        <taxon>Gammaproteobacteria</taxon>
        <taxon>Pseudomonadales</taxon>
        <taxon>Pseudomonadaceae</taxon>
        <taxon>Stutzerimonas</taxon>
    </lineage>
</organism>
<dbReference type="NCBIfam" id="TIGR03170">
    <property type="entry name" value="flgA_cterm"/>
    <property type="match status" value="1"/>
</dbReference>
<evidence type="ECO:0000256" key="1">
    <source>
        <dbReference type="ARBA" id="ARBA00004418"/>
    </source>
</evidence>
<evidence type="ECO:0000313" key="9">
    <source>
        <dbReference type="Proteomes" id="UP001161139"/>
    </source>
</evidence>
<gene>
    <name evidence="8" type="primary">flgA</name>
    <name evidence="8" type="ORF">N5D09_13245</name>
</gene>
<dbReference type="RefSeq" id="WP_279649319.1">
    <property type="nucleotide sequence ID" value="NZ_JAOCDG010000021.1"/>
</dbReference>
<evidence type="ECO:0000256" key="4">
    <source>
        <dbReference type="ARBA" id="ARBA00022729"/>
    </source>
</evidence>